<organism evidence="2 3">
    <name type="scientific">Pigmentiphaga aceris</name>
    <dbReference type="NCBI Taxonomy" id="1940612"/>
    <lineage>
        <taxon>Bacteria</taxon>
        <taxon>Pseudomonadati</taxon>
        <taxon>Pseudomonadota</taxon>
        <taxon>Betaproteobacteria</taxon>
        <taxon>Burkholderiales</taxon>
        <taxon>Alcaligenaceae</taxon>
        <taxon>Pigmentiphaga</taxon>
    </lineage>
</organism>
<protein>
    <submittedName>
        <fullName evidence="2">Uncharacterized protein</fullName>
    </submittedName>
</protein>
<evidence type="ECO:0000313" key="2">
    <source>
        <dbReference type="EMBL" id="QEI05151.1"/>
    </source>
</evidence>
<evidence type="ECO:0000313" key="3">
    <source>
        <dbReference type="Proteomes" id="UP000325161"/>
    </source>
</evidence>
<sequence length="378" mass="42513">MVILFFAALILALPTAGLSIVAYIAVLIARSYFRARGRMHHANEKRAERAVVNGENRLPSWVGQETEQDVFLYAVRSFTLRKGVPADFVDAVLQDKNSFTSLMHLAGAMEVEGSSFMDQQLAVSTKLLQYWDAQKHVYEGARAIQTAQQKAEKREVQEDRQVHGQAEGAQPGGSSGDDRVLDVSRSHTPSPLTAKTRNPMFDAARTKLTATLNKMNINVLLIMQAGQILMTSDSLQQQPADWMGGDVLEVMFKVEGREPYFVYYQNSDYYVEMVRGRANFDEATRHEQYRSEASHALATYLVLQLYDQGIDISHDSLVFSHNRIHTNVLAYVERHDNWYPIQHCNQESDSATEQKVASVNNGQTEITDHIAMRALSPA</sequence>
<feature type="compositionally biased region" description="Basic and acidic residues" evidence="1">
    <location>
        <begin position="176"/>
        <end position="185"/>
    </location>
</feature>
<keyword evidence="3" id="KW-1185">Reference proteome</keyword>
<reference evidence="2 3" key="1">
    <citation type="submission" date="2019-08" db="EMBL/GenBank/DDBJ databases">
        <title>Amphibian skin-associated Pigmentiphaga: genome sequence and occurrence across geography and hosts.</title>
        <authorList>
            <person name="Bletz M.C."/>
            <person name="Bunk B."/>
            <person name="Sproeer C."/>
            <person name="Biwer P."/>
            <person name="Reiter S."/>
            <person name="Rabemananjara F.C.E."/>
            <person name="Schulz S."/>
            <person name="Overmann J."/>
            <person name="Vences M."/>
        </authorList>
    </citation>
    <scope>NUCLEOTIDE SEQUENCE [LARGE SCALE GENOMIC DNA]</scope>
    <source>
        <strain evidence="2 3">Mada1488</strain>
    </source>
</reference>
<feature type="compositionally biased region" description="Basic and acidic residues" evidence="1">
    <location>
        <begin position="150"/>
        <end position="162"/>
    </location>
</feature>
<dbReference type="EMBL" id="CP043046">
    <property type="protein sequence ID" value="QEI05151.1"/>
    <property type="molecule type" value="Genomic_DNA"/>
</dbReference>
<dbReference type="OrthoDB" id="7824010at2"/>
<feature type="compositionally biased region" description="Polar residues" evidence="1">
    <location>
        <begin position="186"/>
        <end position="196"/>
    </location>
</feature>
<proteinExistence type="predicted"/>
<dbReference type="Proteomes" id="UP000325161">
    <property type="component" value="Chromosome"/>
</dbReference>
<evidence type="ECO:0000256" key="1">
    <source>
        <dbReference type="SAM" id="MobiDB-lite"/>
    </source>
</evidence>
<accession>A0A5C0AWR8</accession>
<feature type="region of interest" description="Disordered" evidence="1">
    <location>
        <begin position="149"/>
        <end position="199"/>
    </location>
</feature>
<dbReference type="RefSeq" id="WP_148813181.1">
    <property type="nucleotide sequence ID" value="NZ_CP043046.1"/>
</dbReference>
<dbReference type="AlphaFoldDB" id="A0A5C0AWR8"/>
<dbReference type="KEGG" id="pacr:FXN63_04350"/>
<gene>
    <name evidence="2" type="ORF">FXN63_04350</name>
</gene>
<name>A0A5C0AWR8_9BURK</name>